<dbReference type="RefSeq" id="WP_056974165.1">
    <property type="nucleotide sequence ID" value="NZ_AYZL01000006.1"/>
</dbReference>
<keyword evidence="2" id="KW-0378">Hydrolase</keyword>
<dbReference type="AlphaFoldDB" id="A0A0R2DMF4"/>
<organism evidence="2 3">
    <name type="scientific">Holzapfeliella floricola DSM 23037 = JCM 16512</name>
    <dbReference type="NCBI Taxonomy" id="1423744"/>
    <lineage>
        <taxon>Bacteria</taxon>
        <taxon>Bacillati</taxon>
        <taxon>Bacillota</taxon>
        <taxon>Bacilli</taxon>
        <taxon>Lactobacillales</taxon>
        <taxon>Lactobacillaceae</taxon>
        <taxon>Holzapfeliella</taxon>
    </lineage>
</organism>
<reference evidence="2 3" key="1">
    <citation type="journal article" date="2015" name="Genome Announc.">
        <title>Expanding the biotechnology potential of lactobacilli through comparative genomics of 213 strains and associated genera.</title>
        <authorList>
            <person name="Sun Z."/>
            <person name="Harris H.M."/>
            <person name="McCann A."/>
            <person name="Guo C."/>
            <person name="Argimon S."/>
            <person name="Zhang W."/>
            <person name="Yang X."/>
            <person name="Jeffery I.B."/>
            <person name="Cooney J.C."/>
            <person name="Kagawa T.F."/>
            <person name="Liu W."/>
            <person name="Song Y."/>
            <person name="Salvetti E."/>
            <person name="Wrobel A."/>
            <person name="Rasinkangas P."/>
            <person name="Parkhill J."/>
            <person name="Rea M.C."/>
            <person name="O'Sullivan O."/>
            <person name="Ritari J."/>
            <person name="Douillard F.P."/>
            <person name="Paul Ross R."/>
            <person name="Yang R."/>
            <person name="Briner A.E."/>
            <person name="Felis G.E."/>
            <person name="de Vos W.M."/>
            <person name="Barrangou R."/>
            <person name="Klaenhammer T.R."/>
            <person name="Caufield P.W."/>
            <person name="Cui Y."/>
            <person name="Zhang H."/>
            <person name="O'Toole P.W."/>
        </authorList>
    </citation>
    <scope>NUCLEOTIDE SEQUENCE [LARGE SCALE GENOMIC DNA]</scope>
    <source>
        <strain evidence="2 3">DSM 23037</strain>
    </source>
</reference>
<dbReference type="Pfam" id="PF00753">
    <property type="entry name" value="Lactamase_B"/>
    <property type="match status" value="1"/>
</dbReference>
<name>A0A0R2DMF4_9LACO</name>
<dbReference type="STRING" id="1423744.FC86_GL001213"/>
<sequence length="259" mass="29306">MKLSVLASGSKANVTYIETSQHKILIDAGLSAKKTKEALAKIDRDIAEIDAIFITHEHSDHAKGLGVLMRKYHIKAYTNQKTWQSLLTKIGKVDTELCQIFETGELKLFDELQVLSFATSHDAAQPQCYKVKEAEQSAVIVTDTGYVPQKIWPTLSDSTVYVMECNHDIELLRSGPYSWDLKTRILSDQGHLSNSDSAKLLANWVGESTEYIYLSHLSKDNNTREVAFETIDESLQKNHIYHVKLMKTQQNHVQKLITL</sequence>
<gene>
    <name evidence="2" type="ORF">FC86_GL001213</name>
</gene>
<dbReference type="InterPro" id="IPR001279">
    <property type="entry name" value="Metallo-B-lactamas"/>
</dbReference>
<dbReference type="GO" id="GO:0016787">
    <property type="term" value="F:hydrolase activity"/>
    <property type="evidence" value="ECO:0007669"/>
    <property type="project" value="UniProtKB-KW"/>
</dbReference>
<proteinExistence type="predicted"/>
<dbReference type="EMBL" id="AYZL01000006">
    <property type="protein sequence ID" value="KRN04854.1"/>
    <property type="molecule type" value="Genomic_DNA"/>
</dbReference>
<dbReference type="InterPro" id="IPR052533">
    <property type="entry name" value="WalJ/YycJ-like"/>
</dbReference>
<dbReference type="PANTHER" id="PTHR47619:SF1">
    <property type="entry name" value="EXODEOXYRIBONUCLEASE WALJ"/>
    <property type="match status" value="1"/>
</dbReference>
<dbReference type="Proteomes" id="UP000051378">
    <property type="component" value="Unassembled WGS sequence"/>
</dbReference>
<protein>
    <submittedName>
        <fullName evidence="2">Hydrolase</fullName>
    </submittedName>
</protein>
<evidence type="ECO:0000313" key="2">
    <source>
        <dbReference type="EMBL" id="KRN04854.1"/>
    </source>
</evidence>
<dbReference type="PANTHER" id="PTHR47619">
    <property type="entry name" value="METALLO-HYDROLASE YYCJ-RELATED"/>
    <property type="match status" value="1"/>
</dbReference>
<evidence type="ECO:0000313" key="3">
    <source>
        <dbReference type="Proteomes" id="UP000051378"/>
    </source>
</evidence>
<comment type="caution">
    <text evidence="2">The sequence shown here is derived from an EMBL/GenBank/DDBJ whole genome shotgun (WGS) entry which is preliminary data.</text>
</comment>
<dbReference type="Gene3D" id="3.60.15.10">
    <property type="entry name" value="Ribonuclease Z/Hydroxyacylglutathione hydrolase-like"/>
    <property type="match status" value="1"/>
</dbReference>
<evidence type="ECO:0000259" key="1">
    <source>
        <dbReference type="SMART" id="SM00849"/>
    </source>
</evidence>
<dbReference type="SUPFAM" id="SSF56281">
    <property type="entry name" value="Metallo-hydrolase/oxidoreductase"/>
    <property type="match status" value="1"/>
</dbReference>
<dbReference type="PATRIC" id="fig|1423744.4.peg.1244"/>
<accession>A0A0R2DMF4</accession>
<keyword evidence="3" id="KW-1185">Reference proteome</keyword>
<dbReference type="InterPro" id="IPR036866">
    <property type="entry name" value="RibonucZ/Hydroxyglut_hydro"/>
</dbReference>
<dbReference type="SMART" id="SM00849">
    <property type="entry name" value="Lactamase_B"/>
    <property type="match status" value="1"/>
</dbReference>
<feature type="domain" description="Metallo-beta-lactamase" evidence="1">
    <location>
        <begin position="11"/>
        <end position="191"/>
    </location>
</feature>